<comment type="subcellular location">
    <subcellularLocation>
        <location evidence="1">Nucleus</location>
    </subcellularLocation>
</comment>
<dbReference type="PANTHER" id="PTHR15835">
    <property type="entry name" value="NUCLEAR-INTERACTING PARTNER OF ALK"/>
    <property type="match status" value="1"/>
</dbReference>
<protein>
    <recommendedName>
        <fullName evidence="4">C3HC-type domain-containing protein</fullName>
    </recommendedName>
</protein>
<keyword evidence="6" id="KW-1185">Reference proteome</keyword>
<proteinExistence type="predicted"/>
<feature type="compositionally biased region" description="Pro residues" evidence="3">
    <location>
        <begin position="580"/>
        <end position="599"/>
    </location>
</feature>
<evidence type="ECO:0000256" key="2">
    <source>
        <dbReference type="ARBA" id="ARBA00023242"/>
    </source>
</evidence>
<sequence>MENAAERARKALDGLVYLPSLKGQTGKSDLRLDGLDKGVSHPPCRTWDRGDLLRRLHSFKSSTWFCKPAGAGPVDCARRGWINHSLDMLSCEFCRARLSLPLPPTLPPEEIREIGREFSGRLATAHGSGCPWQTAACDPSLAQFPPLDRSVVAAGFADRAAALGRLNVLPPISEDAYARINATRRSRLQQLLVQGPQRAAPRLQVTAEPVPESPRSSTAENGMHSNGGFRGFGLSRQPEEPQASTAAEGSQQSSPGIACQGTPEFTRRQRLLALCGWDVLTILADAGGSPSVLGSIDRVGRRGGAAGSGGDAAVDATGAALCCEMCGARAGLWDFVPKMVPAARPGTLSLTAGGRDRSPPVAARSVDLSKTIAGGALSPDQAPPPSSSPGPFGSASMTPLAFGAPTTGPSPETPRAGPFGWPLPAPLAFGAPTPGPSPQTPAAGPFARPITAPLSFGAPTPSSAPTTPAAPSQLPSSSTPPGLFTSHPSLSGSGVSTPGPFGQSAVAQSPVFGLSTIAAAPVASNGGSGPFGAKTDAPAPLQQQQQQQDGRSEDTSFTFPLLMAAAGESALRLMAFPAGSPAPPQPQPPVIKPLSPPIADPFSPRGAKRVQAFDPLLFHRTFCPWVNSGTDSGSSPGKPGRCGWRWCLDSLVPTPGPEEERDNATADDQRSKVAAAIRKLRA</sequence>
<evidence type="ECO:0000313" key="5">
    <source>
        <dbReference type="EMBL" id="KAK9909906.1"/>
    </source>
</evidence>
<dbReference type="InterPro" id="IPR012935">
    <property type="entry name" value="NuBaID_N"/>
</dbReference>
<feature type="region of interest" description="Disordered" evidence="3">
    <location>
        <begin position="653"/>
        <end position="682"/>
    </location>
</feature>
<keyword evidence="2" id="KW-0539">Nucleus</keyword>
<accession>A0ABR2YTI8</accession>
<feature type="compositionally biased region" description="Polar residues" evidence="3">
    <location>
        <begin position="486"/>
        <end position="496"/>
    </location>
</feature>
<dbReference type="Proteomes" id="UP001491310">
    <property type="component" value="Unassembled WGS sequence"/>
</dbReference>
<dbReference type="Pfam" id="PF07967">
    <property type="entry name" value="zf-C3HC"/>
    <property type="match status" value="1"/>
</dbReference>
<feature type="region of interest" description="Disordered" evidence="3">
    <location>
        <begin position="374"/>
        <end position="506"/>
    </location>
</feature>
<feature type="compositionally biased region" description="Basic and acidic residues" evidence="3">
    <location>
        <begin position="662"/>
        <end position="671"/>
    </location>
</feature>
<organism evidence="5 6">
    <name type="scientific">Coccomyxa subellipsoidea</name>
    <dbReference type="NCBI Taxonomy" id="248742"/>
    <lineage>
        <taxon>Eukaryota</taxon>
        <taxon>Viridiplantae</taxon>
        <taxon>Chlorophyta</taxon>
        <taxon>core chlorophytes</taxon>
        <taxon>Trebouxiophyceae</taxon>
        <taxon>Trebouxiophyceae incertae sedis</taxon>
        <taxon>Coccomyxaceae</taxon>
        <taxon>Coccomyxa</taxon>
    </lineage>
</organism>
<feature type="compositionally biased region" description="Polar residues" evidence="3">
    <location>
        <begin position="242"/>
        <end position="255"/>
    </location>
</feature>
<name>A0ABR2YTI8_9CHLO</name>
<feature type="compositionally biased region" description="Polar residues" evidence="3">
    <location>
        <begin position="214"/>
        <end position="224"/>
    </location>
</feature>
<feature type="compositionally biased region" description="Low complexity" evidence="3">
    <location>
        <begin position="458"/>
        <end position="481"/>
    </location>
</feature>
<feature type="domain" description="C3HC-type" evidence="4">
    <location>
        <begin position="47"/>
        <end position="165"/>
    </location>
</feature>
<gene>
    <name evidence="5" type="ORF">WJX75_009248</name>
</gene>
<evidence type="ECO:0000313" key="6">
    <source>
        <dbReference type="Proteomes" id="UP001491310"/>
    </source>
</evidence>
<feature type="region of interest" description="Disordered" evidence="3">
    <location>
        <begin position="523"/>
        <end position="554"/>
    </location>
</feature>
<evidence type="ECO:0000259" key="4">
    <source>
        <dbReference type="Pfam" id="PF07967"/>
    </source>
</evidence>
<reference evidence="5 6" key="1">
    <citation type="journal article" date="2024" name="Nat. Commun.">
        <title>Phylogenomics reveals the evolutionary origins of lichenization in chlorophyte algae.</title>
        <authorList>
            <person name="Puginier C."/>
            <person name="Libourel C."/>
            <person name="Otte J."/>
            <person name="Skaloud P."/>
            <person name="Haon M."/>
            <person name="Grisel S."/>
            <person name="Petersen M."/>
            <person name="Berrin J.G."/>
            <person name="Delaux P.M."/>
            <person name="Dal Grande F."/>
            <person name="Keller J."/>
        </authorList>
    </citation>
    <scope>NUCLEOTIDE SEQUENCE [LARGE SCALE GENOMIC DNA]</scope>
    <source>
        <strain evidence="5 6">SAG 216-7</strain>
    </source>
</reference>
<dbReference type="EMBL" id="JALJOT010000006">
    <property type="protein sequence ID" value="KAK9909906.1"/>
    <property type="molecule type" value="Genomic_DNA"/>
</dbReference>
<comment type="caution">
    <text evidence="5">The sequence shown here is derived from an EMBL/GenBank/DDBJ whole genome shotgun (WGS) entry which is preliminary data.</text>
</comment>
<dbReference type="PANTHER" id="PTHR15835:SF6">
    <property type="entry name" value="ZINC FINGER C3HC-TYPE PROTEIN 1"/>
    <property type="match status" value="1"/>
</dbReference>
<feature type="region of interest" description="Disordered" evidence="3">
    <location>
        <begin position="193"/>
        <end position="261"/>
    </location>
</feature>
<evidence type="ECO:0000256" key="1">
    <source>
        <dbReference type="ARBA" id="ARBA00004123"/>
    </source>
</evidence>
<feature type="region of interest" description="Disordered" evidence="3">
    <location>
        <begin position="576"/>
        <end position="605"/>
    </location>
</feature>
<evidence type="ECO:0000256" key="3">
    <source>
        <dbReference type="SAM" id="MobiDB-lite"/>
    </source>
</evidence>